<evidence type="ECO:0000313" key="2">
    <source>
        <dbReference type="EMBL" id="MFD1938462.1"/>
    </source>
</evidence>
<gene>
    <name evidence="2" type="ORF">ACFSKW_44010</name>
</gene>
<feature type="transmembrane region" description="Helical" evidence="1">
    <location>
        <begin position="253"/>
        <end position="274"/>
    </location>
</feature>
<feature type="transmembrane region" description="Helical" evidence="1">
    <location>
        <begin position="70"/>
        <end position="88"/>
    </location>
</feature>
<keyword evidence="1" id="KW-0812">Transmembrane</keyword>
<evidence type="ECO:0000256" key="1">
    <source>
        <dbReference type="SAM" id="Phobius"/>
    </source>
</evidence>
<dbReference type="RefSeq" id="WP_379580494.1">
    <property type="nucleotide sequence ID" value="NZ_JBHUFV010000068.1"/>
</dbReference>
<proteinExistence type="predicted"/>
<comment type="caution">
    <text evidence="2">The sequence shown here is derived from an EMBL/GenBank/DDBJ whole genome shotgun (WGS) entry which is preliminary data.</text>
</comment>
<feature type="transmembrane region" description="Helical" evidence="1">
    <location>
        <begin position="223"/>
        <end position="247"/>
    </location>
</feature>
<feature type="transmembrane region" description="Helical" evidence="1">
    <location>
        <begin position="108"/>
        <end position="133"/>
    </location>
</feature>
<organism evidence="2 3">
    <name type="scientific">Nonomuraea mangrovi</name>
    <dbReference type="NCBI Taxonomy" id="2316207"/>
    <lineage>
        <taxon>Bacteria</taxon>
        <taxon>Bacillati</taxon>
        <taxon>Actinomycetota</taxon>
        <taxon>Actinomycetes</taxon>
        <taxon>Streptosporangiales</taxon>
        <taxon>Streptosporangiaceae</taxon>
        <taxon>Nonomuraea</taxon>
    </lineage>
</organism>
<feature type="transmembrane region" description="Helical" evidence="1">
    <location>
        <begin position="145"/>
        <end position="166"/>
    </location>
</feature>
<feature type="transmembrane region" description="Helical" evidence="1">
    <location>
        <begin position="43"/>
        <end position="61"/>
    </location>
</feature>
<protein>
    <submittedName>
        <fullName evidence="2">Uncharacterized protein</fullName>
    </submittedName>
</protein>
<keyword evidence="1" id="KW-0472">Membrane</keyword>
<name>A0ABW4T8Y1_9ACTN</name>
<sequence>MSGFQRFGYGAAVLLLASSAFHLLVYAVDGGGWDGPVSWRKPILFGFAFGVTLISLVWIAARSGLGRRQGGWLVGTLSVASVLETGLIDLQRWRGVPSHLNFGTPFDAAVSAALAVVAIVGLIPAIVVVTVLAWRRFDGAPSMRLAVRSGLAVLLLTLVSGAALIANGRAIGLPPQVRDLSIFGVAGQLKVPHAVTLHAVQVLPVLAGVLALSAWSEVVRVRLVAVAALGYGGVVLVSVLQAAAGLAPADLTVVSGVVLVVSVAALAGAGVAAVGRLSRRRMVAAVRVAWARLSGAPAGVRGLPRRSHR</sequence>
<dbReference type="Proteomes" id="UP001597368">
    <property type="component" value="Unassembled WGS sequence"/>
</dbReference>
<reference evidence="3" key="1">
    <citation type="journal article" date="2019" name="Int. J. Syst. Evol. Microbiol.">
        <title>The Global Catalogue of Microorganisms (GCM) 10K type strain sequencing project: providing services to taxonomists for standard genome sequencing and annotation.</title>
        <authorList>
            <consortium name="The Broad Institute Genomics Platform"/>
            <consortium name="The Broad Institute Genome Sequencing Center for Infectious Disease"/>
            <person name="Wu L."/>
            <person name="Ma J."/>
        </authorList>
    </citation>
    <scope>NUCLEOTIDE SEQUENCE [LARGE SCALE GENOMIC DNA]</scope>
    <source>
        <strain evidence="3">ICMP 6774ER</strain>
    </source>
</reference>
<keyword evidence="3" id="KW-1185">Reference proteome</keyword>
<keyword evidence="1" id="KW-1133">Transmembrane helix</keyword>
<dbReference type="EMBL" id="JBHUFV010000068">
    <property type="protein sequence ID" value="MFD1938462.1"/>
    <property type="molecule type" value="Genomic_DNA"/>
</dbReference>
<feature type="transmembrane region" description="Helical" evidence="1">
    <location>
        <begin position="195"/>
        <end position="216"/>
    </location>
</feature>
<accession>A0ABW4T8Y1</accession>
<evidence type="ECO:0000313" key="3">
    <source>
        <dbReference type="Proteomes" id="UP001597368"/>
    </source>
</evidence>